<dbReference type="InterPro" id="IPR036465">
    <property type="entry name" value="vWFA_dom_sf"/>
</dbReference>
<evidence type="ECO:0000259" key="7">
    <source>
        <dbReference type="PROSITE" id="PS50234"/>
    </source>
</evidence>
<dbReference type="PROSITE" id="PS50234">
    <property type="entry name" value="VWFA"/>
    <property type="match status" value="1"/>
</dbReference>
<evidence type="ECO:0000313" key="9">
    <source>
        <dbReference type="Proteomes" id="UP001370348"/>
    </source>
</evidence>
<dbReference type="SUPFAM" id="SSF53300">
    <property type="entry name" value="vWA-like"/>
    <property type="match status" value="1"/>
</dbReference>
<name>A0ABZ2M511_9BACT</name>
<keyword evidence="4 6" id="KW-0472">Membrane</keyword>
<keyword evidence="3 6" id="KW-1133">Transmembrane helix</keyword>
<dbReference type="InterPro" id="IPR024163">
    <property type="entry name" value="Aerotolerance_reg_N"/>
</dbReference>
<dbReference type="SMART" id="SM00327">
    <property type="entry name" value="VWA"/>
    <property type="match status" value="1"/>
</dbReference>
<evidence type="ECO:0000256" key="1">
    <source>
        <dbReference type="ARBA" id="ARBA00022475"/>
    </source>
</evidence>
<organism evidence="8 9">
    <name type="scientific">Pendulispora albinea</name>
    <dbReference type="NCBI Taxonomy" id="2741071"/>
    <lineage>
        <taxon>Bacteria</taxon>
        <taxon>Pseudomonadati</taxon>
        <taxon>Myxococcota</taxon>
        <taxon>Myxococcia</taxon>
        <taxon>Myxococcales</taxon>
        <taxon>Sorangiineae</taxon>
        <taxon>Pendulisporaceae</taxon>
        <taxon>Pendulispora</taxon>
    </lineage>
</organism>
<proteinExistence type="predicted"/>
<evidence type="ECO:0000256" key="4">
    <source>
        <dbReference type="ARBA" id="ARBA00023136"/>
    </source>
</evidence>
<dbReference type="RefSeq" id="WP_394826804.1">
    <property type="nucleotide sequence ID" value="NZ_CP089984.1"/>
</dbReference>
<reference evidence="8 9" key="1">
    <citation type="submission" date="2021-12" db="EMBL/GenBank/DDBJ databases">
        <title>Discovery of the Pendulisporaceae a myxobacterial family with distinct sporulation behavior and unique specialized metabolism.</title>
        <authorList>
            <person name="Garcia R."/>
            <person name="Popoff A."/>
            <person name="Bader C.D."/>
            <person name="Loehr J."/>
            <person name="Walesch S."/>
            <person name="Walt C."/>
            <person name="Boldt J."/>
            <person name="Bunk B."/>
            <person name="Haeckl F.J.F.P.J."/>
            <person name="Gunesch A.P."/>
            <person name="Birkelbach J."/>
            <person name="Nuebel U."/>
            <person name="Pietschmann T."/>
            <person name="Bach T."/>
            <person name="Mueller R."/>
        </authorList>
    </citation>
    <scope>NUCLEOTIDE SEQUENCE [LARGE SCALE GENOMIC DNA]</scope>
    <source>
        <strain evidence="8 9">MSr11954</strain>
    </source>
</reference>
<dbReference type="Gene3D" id="3.40.50.410">
    <property type="entry name" value="von Willebrand factor, type A domain"/>
    <property type="match status" value="1"/>
</dbReference>
<dbReference type="InterPro" id="IPR002035">
    <property type="entry name" value="VWF_A"/>
</dbReference>
<evidence type="ECO:0000256" key="6">
    <source>
        <dbReference type="SAM" id="Phobius"/>
    </source>
</evidence>
<dbReference type="PANTHER" id="PTHR22550">
    <property type="entry name" value="SPORE GERMINATION PROTEIN"/>
    <property type="match status" value="1"/>
</dbReference>
<evidence type="ECO:0000256" key="3">
    <source>
        <dbReference type="ARBA" id="ARBA00022989"/>
    </source>
</evidence>
<dbReference type="Proteomes" id="UP001370348">
    <property type="component" value="Chromosome"/>
</dbReference>
<feature type="domain" description="VWFA" evidence="7">
    <location>
        <begin position="126"/>
        <end position="344"/>
    </location>
</feature>
<evidence type="ECO:0000313" key="8">
    <source>
        <dbReference type="EMBL" id="WXB17173.1"/>
    </source>
</evidence>
<feature type="transmembrane region" description="Helical" evidence="6">
    <location>
        <begin position="42"/>
        <end position="61"/>
    </location>
</feature>
<sequence>MSTNRVARTVLVLAGVLSAIAIGLVYPALARGEAWRSAQWTSKWWLLGLLVVPVVVWRMTLGADQRMPRLTIPTIAPLALGPRGVRTRLRDWPGILRGAALVLGVLALARPQNVLRGESAEELGIDIVIVLDLSGSMKAVMDQPLAQGPQGQGGRPTDRSRRQTRLDVAKEVIMDFIGKRKTDRIGVVVFGPSAYVLSPPTLDYPLLTTLVQKMELEIISGNGTAIGDAVGTGVARLRQSNARSKAIILLTDGDSNAGAIAPEYAAHLAQTQGVKIYTVQIGNGDEVEVQEGTDLFGQPHYVRAHFPVNPELLKKIAGDTGGESFVANDKVALERSMHAILDRLEKTRFESLSATMEDLFPFLLFPAVGLIALEALVRLLVVRRFP</sequence>
<feature type="transmembrane region" description="Helical" evidence="6">
    <location>
        <begin position="359"/>
        <end position="381"/>
    </location>
</feature>
<keyword evidence="9" id="KW-1185">Reference proteome</keyword>
<dbReference type="InterPro" id="IPR050768">
    <property type="entry name" value="UPF0353/GerABKA_families"/>
</dbReference>
<accession>A0ABZ2M511</accession>
<dbReference type="PANTHER" id="PTHR22550:SF5">
    <property type="entry name" value="LEUCINE ZIPPER PROTEIN 4"/>
    <property type="match status" value="1"/>
</dbReference>
<keyword evidence="1" id="KW-1003">Cell membrane</keyword>
<gene>
    <name evidence="8" type="ORF">LZC94_07815</name>
</gene>
<keyword evidence="2 6" id="KW-0812">Transmembrane</keyword>
<protein>
    <submittedName>
        <fullName evidence="8">VWA domain-containing protein</fullName>
    </submittedName>
</protein>
<evidence type="ECO:0000256" key="5">
    <source>
        <dbReference type="SAM" id="MobiDB-lite"/>
    </source>
</evidence>
<evidence type="ECO:0000256" key="2">
    <source>
        <dbReference type="ARBA" id="ARBA00022692"/>
    </source>
</evidence>
<dbReference type="Pfam" id="PF00092">
    <property type="entry name" value="VWA"/>
    <property type="match status" value="1"/>
</dbReference>
<feature type="region of interest" description="Disordered" evidence="5">
    <location>
        <begin position="144"/>
        <end position="164"/>
    </location>
</feature>
<dbReference type="Pfam" id="PF07584">
    <property type="entry name" value="BatA"/>
    <property type="match status" value="1"/>
</dbReference>
<dbReference type="EMBL" id="CP089984">
    <property type="protein sequence ID" value="WXB17173.1"/>
    <property type="molecule type" value="Genomic_DNA"/>
</dbReference>